<comment type="caution">
    <text evidence="5">The sequence shown here is derived from an EMBL/GenBank/DDBJ whole genome shotgun (WGS) entry which is preliminary data.</text>
</comment>
<dbReference type="SUPFAM" id="SSF54928">
    <property type="entry name" value="RNA-binding domain, RBD"/>
    <property type="match status" value="1"/>
</dbReference>
<dbReference type="InterPro" id="IPR051229">
    <property type="entry name" value="ALYREF_mRNA_export"/>
</dbReference>
<evidence type="ECO:0000256" key="3">
    <source>
        <dbReference type="SAM" id="MobiDB-lite"/>
    </source>
</evidence>
<dbReference type="InterPro" id="IPR035979">
    <property type="entry name" value="RBD_domain_sf"/>
</dbReference>
<proteinExistence type="predicted"/>
<feature type="domain" description="RRM" evidence="4">
    <location>
        <begin position="117"/>
        <end position="194"/>
    </location>
</feature>
<dbReference type="PANTHER" id="PTHR19965:SF82">
    <property type="entry name" value="THO COMPLEX SUBUNIT 4"/>
    <property type="match status" value="1"/>
</dbReference>
<dbReference type="PROSITE" id="PS50102">
    <property type="entry name" value="RRM"/>
    <property type="match status" value="1"/>
</dbReference>
<keyword evidence="6" id="KW-1185">Reference proteome</keyword>
<protein>
    <recommendedName>
        <fullName evidence="4">RRM domain-containing protein</fullName>
    </recommendedName>
</protein>
<feature type="compositionally biased region" description="Low complexity" evidence="3">
    <location>
        <begin position="28"/>
        <end position="37"/>
    </location>
</feature>
<dbReference type="OrthoDB" id="346839at2759"/>
<dbReference type="SMART" id="SM00360">
    <property type="entry name" value="RRM"/>
    <property type="match status" value="1"/>
</dbReference>
<accession>A0A1Y1VHX3</accession>
<dbReference type="InterPro" id="IPR012677">
    <property type="entry name" value="Nucleotide-bd_a/b_plait_sf"/>
</dbReference>
<dbReference type="GO" id="GO:0006406">
    <property type="term" value="P:mRNA export from nucleus"/>
    <property type="evidence" value="ECO:0007669"/>
    <property type="project" value="TreeGrafter"/>
</dbReference>
<dbReference type="AlphaFoldDB" id="A0A1Y1VHX3"/>
<dbReference type="Proteomes" id="UP000193719">
    <property type="component" value="Unassembled WGS sequence"/>
</dbReference>
<gene>
    <name evidence="5" type="ORF">BCR36DRAFT_581091</name>
</gene>
<evidence type="ECO:0000256" key="2">
    <source>
        <dbReference type="PROSITE-ProRule" id="PRU00176"/>
    </source>
</evidence>
<sequence>MMDIDSKVNMSLDDIVKQNNSRKRNNNNRRINNGSRGRSIKSRLNTAPVSKKSIPKGNINGKWKHDLFTANNPRRSIIRETEKSSRIQKRLSRSGLLTAKKVAGLANAASPKRKQTSTIQITNLHPNANTEDIKTIFREFGEIVNILLKRDINGNSTGVCEIEYADRKSSVDAIAKYNGIIADGQKLSVAEIQKSFSIAGVARPATNQKRKIAVKGMYADRISEQKKTSVLSHSNSKTKFHITL</sequence>
<dbReference type="Pfam" id="PF00076">
    <property type="entry name" value="RRM_1"/>
    <property type="match status" value="1"/>
</dbReference>
<dbReference type="EMBL" id="MCFH01000008">
    <property type="protein sequence ID" value="ORX55933.1"/>
    <property type="molecule type" value="Genomic_DNA"/>
</dbReference>
<organism evidence="5 6">
    <name type="scientific">Piromyces finnis</name>
    <dbReference type="NCBI Taxonomy" id="1754191"/>
    <lineage>
        <taxon>Eukaryota</taxon>
        <taxon>Fungi</taxon>
        <taxon>Fungi incertae sedis</taxon>
        <taxon>Chytridiomycota</taxon>
        <taxon>Chytridiomycota incertae sedis</taxon>
        <taxon>Neocallimastigomycetes</taxon>
        <taxon>Neocallimastigales</taxon>
        <taxon>Neocallimastigaceae</taxon>
        <taxon>Piromyces</taxon>
    </lineage>
</organism>
<dbReference type="GO" id="GO:0003729">
    <property type="term" value="F:mRNA binding"/>
    <property type="evidence" value="ECO:0007669"/>
    <property type="project" value="TreeGrafter"/>
</dbReference>
<evidence type="ECO:0000313" key="6">
    <source>
        <dbReference type="Proteomes" id="UP000193719"/>
    </source>
</evidence>
<keyword evidence="1 2" id="KW-0694">RNA-binding</keyword>
<evidence type="ECO:0000259" key="4">
    <source>
        <dbReference type="PROSITE" id="PS50102"/>
    </source>
</evidence>
<feature type="region of interest" description="Disordered" evidence="3">
    <location>
        <begin position="1"/>
        <end position="65"/>
    </location>
</feature>
<name>A0A1Y1VHX3_9FUNG</name>
<reference evidence="5 6" key="2">
    <citation type="submission" date="2016-08" db="EMBL/GenBank/DDBJ databases">
        <title>Pervasive Adenine N6-methylation of Active Genes in Fungi.</title>
        <authorList>
            <consortium name="DOE Joint Genome Institute"/>
            <person name="Mondo S.J."/>
            <person name="Dannebaum R.O."/>
            <person name="Kuo R.C."/>
            <person name="Labutti K."/>
            <person name="Haridas S."/>
            <person name="Kuo A."/>
            <person name="Salamov A."/>
            <person name="Ahrendt S.R."/>
            <person name="Lipzen A."/>
            <person name="Sullivan W."/>
            <person name="Andreopoulos W.B."/>
            <person name="Clum A."/>
            <person name="Lindquist E."/>
            <person name="Daum C."/>
            <person name="Ramamoorthy G.K."/>
            <person name="Gryganskyi A."/>
            <person name="Culley D."/>
            <person name="Magnuson J.K."/>
            <person name="James T.Y."/>
            <person name="O'Malley M.A."/>
            <person name="Stajich J.E."/>
            <person name="Spatafora J.W."/>
            <person name="Visel A."/>
            <person name="Grigoriev I.V."/>
        </authorList>
    </citation>
    <scope>NUCLEOTIDE SEQUENCE [LARGE SCALE GENOMIC DNA]</scope>
    <source>
        <strain evidence="6">finn</strain>
    </source>
</reference>
<dbReference type="GO" id="GO:0005634">
    <property type="term" value="C:nucleus"/>
    <property type="evidence" value="ECO:0007669"/>
    <property type="project" value="TreeGrafter"/>
</dbReference>
<dbReference type="STRING" id="1754191.A0A1Y1VHX3"/>
<evidence type="ECO:0000256" key="1">
    <source>
        <dbReference type="ARBA" id="ARBA00022884"/>
    </source>
</evidence>
<dbReference type="CDD" id="cd00590">
    <property type="entry name" value="RRM_SF"/>
    <property type="match status" value="1"/>
</dbReference>
<dbReference type="Gene3D" id="3.30.70.330">
    <property type="match status" value="1"/>
</dbReference>
<dbReference type="InterPro" id="IPR000504">
    <property type="entry name" value="RRM_dom"/>
</dbReference>
<dbReference type="PANTHER" id="PTHR19965">
    <property type="entry name" value="RNA AND EXPORT FACTOR BINDING PROTEIN"/>
    <property type="match status" value="1"/>
</dbReference>
<reference evidence="5 6" key="1">
    <citation type="submission" date="2016-08" db="EMBL/GenBank/DDBJ databases">
        <title>Genomes of anaerobic fungi encode conserved fungal cellulosomes for biomass hydrolysis.</title>
        <authorList>
            <consortium name="DOE Joint Genome Institute"/>
            <person name="Haitjema C.H."/>
            <person name="Gilmore S.P."/>
            <person name="Henske J.K."/>
            <person name="Solomon K.V."/>
            <person name="De Groot R."/>
            <person name="Kuo A."/>
            <person name="Mondo S.J."/>
            <person name="Salamov A.A."/>
            <person name="Labutti K."/>
            <person name="Zhao Z."/>
            <person name="Chiniquy J."/>
            <person name="Barry K."/>
            <person name="Brewer H.M."/>
            <person name="Purvine S.O."/>
            <person name="Wright A.T."/>
            <person name="Boxma B."/>
            <person name="Van Alen T."/>
            <person name="Hackstein J.H."/>
            <person name="Baker S.E."/>
            <person name="Grigoriev I.V."/>
            <person name="O'Malley M.A."/>
        </authorList>
    </citation>
    <scope>NUCLEOTIDE SEQUENCE [LARGE SCALE GENOMIC DNA]</scope>
    <source>
        <strain evidence="6">finn</strain>
    </source>
</reference>
<evidence type="ECO:0000313" key="5">
    <source>
        <dbReference type="EMBL" id="ORX55933.1"/>
    </source>
</evidence>